<name>A0ABY4DSM0_9NEIS</name>
<reference evidence="1 2" key="1">
    <citation type="journal article" date="2022" name="Res Sq">
        <title>Evolution of multicellular longitudinally dividing oral cavity symbionts (Neisseriaceae).</title>
        <authorList>
            <person name="Nyongesa S."/>
            <person name="Weber P."/>
            <person name="Bernet E."/>
            <person name="Pullido F."/>
            <person name="Nieckarz M."/>
            <person name="Delaby M."/>
            <person name="Nieves C."/>
            <person name="Viehboeck T."/>
            <person name="Krause N."/>
            <person name="Rivera-Millot A."/>
            <person name="Nakamura A."/>
            <person name="Vischer N."/>
            <person name="VanNieuwenhze M."/>
            <person name="Brun Y."/>
            <person name="Cava F."/>
            <person name="Bulgheresi S."/>
            <person name="Veyrier F."/>
        </authorList>
    </citation>
    <scope>NUCLEOTIDE SEQUENCE [LARGE SCALE GENOMIC DNA]</scope>
    <source>
        <strain evidence="1 2">CCUG 63373m</strain>
    </source>
</reference>
<evidence type="ECO:0000313" key="2">
    <source>
        <dbReference type="Proteomes" id="UP000829817"/>
    </source>
</evidence>
<dbReference type="Proteomes" id="UP000829817">
    <property type="component" value="Chromosome"/>
</dbReference>
<proteinExistence type="predicted"/>
<keyword evidence="2" id="KW-1185">Reference proteome</keyword>
<organism evidence="1 2">
    <name type="scientific">Uruburuella testudinis</name>
    <dbReference type="NCBI Taxonomy" id="1282863"/>
    <lineage>
        <taxon>Bacteria</taxon>
        <taxon>Pseudomonadati</taxon>
        <taxon>Pseudomonadota</taxon>
        <taxon>Betaproteobacteria</taxon>
        <taxon>Neisseriales</taxon>
        <taxon>Neisseriaceae</taxon>
        <taxon>Uruburuella</taxon>
    </lineage>
</organism>
<dbReference type="EMBL" id="CP091508">
    <property type="protein sequence ID" value="UOO81607.1"/>
    <property type="molecule type" value="Genomic_DNA"/>
</dbReference>
<sequence length="69" mass="8061">MQNHQAQAAKPIRSAFTRPIISQKIRSFDTLAEAGRHIERLQRINRPYRFNIIQAGRRWCVCRIVSGEV</sequence>
<accession>A0ABY4DSM0</accession>
<dbReference type="RefSeq" id="WP_244784879.1">
    <property type="nucleotide sequence ID" value="NZ_CP091508.1"/>
</dbReference>
<evidence type="ECO:0000313" key="1">
    <source>
        <dbReference type="EMBL" id="UOO81607.1"/>
    </source>
</evidence>
<gene>
    <name evidence="1" type="ORF">LVJ83_11880</name>
</gene>
<protein>
    <submittedName>
        <fullName evidence="1">Uncharacterized protein</fullName>
    </submittedName>
</protein>